<proteinExistence type="predicted"/>
<evidence type="ECO:0000313" key="1">
    <source>
        <dbReference type="EMBL" id="KKW11509.1"/>
    </source>
</evidence>
<protein>
    <submittedName>
        <fullName evidence="1">Uncharacterized protein</fullName>
    </submittedName>
</protein>
<name>A0A0G1YYR3_9BACT</name>
<organism evidence="1 2">
    <name type="scientific">Candidatus Gottesmanbacteria bacterium GW2011_GWB1_49_7</name>
    <dbReference type="NCBI Taxonomy" id="1618448"/>
    <lineage>
        <taxon>Bacteria</taxon>
        <taxon>Candidatus Gottesmaniibacteriota</taxon>
    </lineage>
</organism>
<reference evidence="1 2" key="1">
    <citation type="journal article" date="2015" name="Nature">
        <title>rRNA introns, odd ribosomes, and small enigmatic genomes across a large radiation of phyla.</title>
        <authorList>
            <person name="Brown C.T."/>
            <person name="Hug L.A."/>
            <person name="Thomas B.C."/>
            <person name="Sharon I."/>
            <person name="Castelle C.J."/>
            <person name="Singh A."/>
            <person name="Wilkins M.J."/>
            <person name="Williams K.H."/>
            <person name="Banfield J.F."/>
        </authorList>
    </citation>
    <scope>NUCLEOTIDE SEQUENCE [LARGE SCALE GENOMIC DNA]</scope>
</reference>
<dbReference type="EMBL" id="LCQD01000017">
    <property type="protein sequence ID" value="KKW11509.1"/>
    <property type="molecule type" value="Genomic_DNA"/>
</dbReference>
<comment type="caution">
    <text evidence="1">The sequence shown here is derived from an EMBL/GenBank/DDBJ whole genome shotgun (WGS) entry which is preliminary data.</text>
</comment>
<sequence>MKNPMASHTELIEKAKRWLISNGHSCVISEMSGGYGEEADAIGWKPHLSTIIEVKATRQDFLADRAKFFRRHPEQGMGMYRYYLCNKGIITTEDLPPGWGWIELRKNRTWTRLHPFAFKNYNSRAEIALLLSALRRPEGLAVKKYTYQTGCRATLGIDIQHRL</sequence>
<dbReference type="AlphaFoldDB" id="A0A0G1YYR3"/>
<evidence type="ECO:0000313" key="2">
    <source>
        <dbReference type="Proteomes" id="UP000034588"/>
    </source>
</evidence>
<accession>A0A0G1YYR3</accession>
<dbReference type="Proteomes" id="UP000034588">
    <property type="component" value="Unassembled WGS sequence"/>
</dbReference>
<gene>
    <name evidence="1" type="ORF">UY48_C0017G0002</name>
</gene>